<evidence type="ECO:0000313" key="2">
    <source>
        <dbReference type="Proteomes" id="UP001141552"/>
    </source>
</evidence>
<gene>
    <name evidence="1" type="ORF">Tsubulata_016435</name>
</gene>
<dbReference type="EMBL" id="JAKUCV010007315">
    <property type="protein sequence ID" value="KAJ4823954.1"/>
    <property type="molecule type" value="Genomic_DNA"/>
</dbReference>
<sequence length="337" mass="38020">MTTNFSQRGVKIPGAEGIECDVLVTSEPESIARWIFNFLVKHKVMLDDAESYTALLEQGVFSINRRTLGLRSNHCVIAALDIDLPVKNHQNNNPDGVPLVARKVDTDIPIRGPYGALFPPLRWFDIDWRLVKEHQKINPDAAVFHKFDIDQLVKNQNNKNKSDGTRFCCMPPVLRGYDWPVDDGIPVPDDDGIPVPPPVLKLSGLDPTTNTVTCAIFQFQAGKEIPVCLRSFLQLSCMHFLMENPDKLSYLKRSLNLGAIKAYDLQRIAAHKYKDDTMSLEQLLHRAAQITTYVKPAAVVESDWSGPLTPTQCIYAAADCYWIMHLLHLLELDQWAE</sequence>
<name>A0A9Q0F2Z7_9ROSI</name>
<evidence type="ECO:0008006" key="3">
    <source>
        <dbReference type="Google" id="ProtNLM"/>
    </source>
</evidence>
<dbReference type="Proteomes" id="UP001141552">
    <property type="component" value="Unassembled WGS sequence"/>
</dbReference>
<reference evidence="1" key="2">
    <citation type="journal article" date="2023" name="Plants (Basel)">
        <title>Annotation of the Turnera subulata (Passifloraceae) Draft Genome Reveals the S-Locus Evolved after the Divergence of Turneroideae from Passifloroideae in a Stepwise Manner.</title>
        <authorList>
            <person name="Henning P.M."/>
            <person name="Roalson E.H."/>
            <person name="Mir W."/>
            <person name="McCubbin A.G."/>
            <person name="Shore J.S."/>
        </authorList>
    </citation>
    <scope>NUCLEOTIDE SEQUENCE</scope>
    <source>
        <strain evidence="1">F60SS</strain>
    </source>
</reference>
<comment type="caution">
    <text evidence="1">The sequence shown here is derived from an EMBL/GenBank/DDBJ whole genome shotgun (WGS) entry which is preliminary data.</text>
</comment>
<dbReference type="AlphaFoldDB" id="A0A9Q0F2Z7"/>
<organism evidence="1 2">
    <name type="scientific">Turnera subulata</name>
    <dbReference type="NCBI Taxonomy" id="218843"/>
    <lineage>
        <taxon>Eukaryota</taxon>
        <taxon>Viridiplantae</taxon>
        <taxon>Streptophyta</taxon>
        <taxon>Embryophyta</taxon>
        <taxon>Tracheophyta</taxon>
        <taxon>Spermatophyta</taxon>
        <taxon>Magnoliopsida</taxon>
        <taxon>eudicotyledons</taxon>
        <taxon>Gunneridae</taxon>
        <taxon>Pentapetalae</taxon>
        <taxon>rosids</taxon>
        <taxon>fabids</taxon>
        <taxon>Malpighiales</taxon>
        <taxon>Passifloraceae</taxon>
        <taxon>Turnera</taxon>
    </lineage>
</organism>
<dbReference type="SUPFAM" id="SSF53098">
    <property type="entry name" value="Ribonuclease H-like"/>
    <property type="match status" value="1"/>
</dbReference>
<dbReference type="InterPro" id="IPR012337">
    <property type="entry name" value="RNaseH-like_sf"/>
</dbReference>
<reference evidence="1" key="1">
    <citation type="submission" date="2022-02" db="EMBL/GenBank/DDBJ databases">
        <authorList>
            <person name="Henning P.M."/>
            <person name="McCubbin A.G."/>
            <person name="Shore J.S."/>
        </authorList>
    </citation>
    <scope>NUCLEOTIDE SEQUENCE</scope>
    <source>
        <strain evidence="1">F60SS</strain>
        <tissue evidence="1">Leaves</tissue>
    </source>
</reference>
<evidence type="ECO:0000313" key="1">
    <source>
        <dbReference type="EMBL" id="KAJ4823954.1"/>
    </source>
</evidence>
<protein>
    <recommendedName>
        <fullName evidence="3">3'-5' exonuclease domain-containing protein</fullName>
    </recommendedName>
</protein>
<keyword evidence="2" id="KW-1185">Reference proteome</keyword>
<dbReference type="InterPro" id="IPR036397">
    <property type="entry name" value="RNaseH_sf"/>
</dbReference>
<dbReference type="GO" id="GO:0003676">
    <property type="term" value="F:nucleic acid binding"/>
    <property type="evidence" value="ECO:0007669"/>
    <property type="project" value="InterPro"/>
</dbReference>
<dbReference type="Gene3D" id="3.30.420.10">
    <property type="entry name" value="Ribonuclease H-like superfamily/Ribonuclease H"/>
    <property type="match status" value="1"/>
</dbReference>
<proteinExistence type="predicted"/>
<accession>A0A9Q0F2Z7</accession>